<feature type="transmembrane region" description="Helical" evidence="5">
    <location>
        <begin position="13"/>
        <end position="33"/>
    </location>
</feature>
<dbReference type="OrthoDB" id="9789029at2"/>
<dbReference type="Gene3D" id="1.20.120.1630">
    <property type="match status" value="1"/>
</dbReference>
<dbReference type="Pfam" id="PF04191">
    <property type="entry name" value="PEMT"/>
    <property type="match status" value="1"/>
</dbReference>
<reference evidence="6 7" key="1">
    <citation type="submission" date="2015-12" db="EMBL/GenBank/DDBJ databases">
        <title>Draft genome sequence of Mesorhizobium sp. UFLA 01-765, a multitolerant efficient symbiont and plant-growth promoting strain isolated from Zn-mining soil using Leucaena leucocephala as a trap plant.</title>
        <authorList>
            <person name="Rangel W.M."/>
            <person name="Thijs S."/>
            <person name="Longatti S.M."/>
            <person name="Moreira F.M."/>
            <person name="Weyens N."/>
            <person name="Vangronsveld J."/>
            <person name="Van Hamme J.D."/>
            <person name="Bottos E.M."/>
            <person name="Rineau F."/>
        </authorList>
    </citation>
    <scope>NUCLEOTIDE SEQUENCE [LARGE SCALE GENOMIC DNA]</scope>
    <source>
        <strain evidence="6 7">UFLA 01-765</strain>
    </source>
</reference>
<proteinExistence type="predicted"/>
<evidence type="ECO:0000256" key="3">
    <source>
        <dbReference type="ARBA" id="ARBA00022989"/>
    </source>
</evidence>
<feature type="transmembrane region" description="Helical" evidence="5">
    <location>
        <begin position="153"/>
        <end position="173"/>
    </location>
</feature>
<dbReference type="GO" id="GO:0008168">
    <property type="term" value="F:methyltransferase activity"/>
    <property type="evidence" value="ECO:0007669"/>
    <property type="project" value="UniProtKB-KW"/>
</dbReference>
<evidence type="ECO:0000313" key="7">
    <source>
        <dbReference type="Proteomes" id="UP000053176"/>
    </source>
</evidence>
<evidence type="ECO:0000313" key="6">
    <source>
        <dbReference type="EMBL" id="KUM25611.1"/>
    </source>
</evidence>
<keyword evidence="4 5" id="KW-0472">Membrane</keyword>
<dbReference type="InterPro" id="IPR007318">
    <property type="entry name" value="Phopholipid_MeTrfase"/>
</dbReference>
<dbReference type="Proteomes" id="UP000053176">
    <property type="component" value="Unassembled WGS sequence"/>
</dbReference>
<keyword evidence="6" id="KW-0808">Transferase</keyword>
<keyword evidence="2 5" id="KW-0812">Transmembrane</keyword>
<name>A0A124GG43_RHILI</name>
<organism evidence="6 7">
    <name type="scientific">Rhizobium loti</name>
    <name type="common">Mesorhizobium loti</name>
    <dbReference type="NCBI Taxonomy" id="381"/>
    <lineage>
        <taxon>Bacteria</taxon>
        <taxon>Pseudomonadati</taxon>
        <taxon>Pseudomonadota</taxon>
        <taxon>Alphaproteobacteria</taxon>
        <taxon>Hyphomicrobiales</taxon>
        <taxon>Phyllobacteriaceae</taxon>
        <taxon>Mesorhizobium</taxon>
    </lineage>
</organism>
<evidence type="ECO:0000256" key="5">
    <source>
        <dbReference type="SAM" id="Phobius"/>
    </source>
</evidence>
<sequence length="209" mass="23939">MDVPLQEWTWTELWPHAVLMIVIGSWLLYHFLAPAGWREWAGAGLVQAFIIALYAEMYGFPLTIYFLTTFLPVKIPLFHSSGHLWATLLGYGSTGANVEMLIGSVFVVAGLVLIVRGWVRIYYARGTLTTDGVYHVIRHPQYTGLFLAIVGQLIHWPTITTLVLSPIIVWLYIRLAFREEQKMTEKFGAAYAEYRQQVPMFFPHLSDFQ</sequence>
<evidence type="ECO:0000256" key="2">
    <source>
        <dbReference type="ARBA" id="ARBA00022692"/>
    </source>
</evidence>
<comment type="subcellular location">
    <subcellularLocation>
        <location evidence="1">Endomembrane system</location>
        <topology evidence="1">Multi-pass membrane protein</topology>
    </subcellularLocation>
</comment>
<dbReference type="EMBL" id="LPWA01000116">
    <property type="protein sequence ID" value="KUM25611.1"/>
    <property type="molecule type" value="Genomic_DNA"/>
</dbReference>
<gene>
    <name evidence="6" type="ORF">AU467_25950</name>
</gene>
<dbReference type="GO" id="GO:0012505">
    <property type="term" value="C:endomembrane system"/>
    <property type="evidence" value="ECO:0007669"/>
    <property type="project" value="UniProtKB-SubCell"/>
</dbReference>
<protein>
    <submittedName>
        <fullName evidence="6">Isoprenylcysteine carboxyl methyltransferase</fullName>
    </submittedName>
</protein>
<dbReference type="AlphaFoldDB" id="A0A124GG43"/>
<comment type="caution">
    <text evidence="6">The sequence shown here is derived from an EMBL/GenBank/DDBJ whole genome shotgun (WGS) entry which is preliminary data.</text>
</comment>
<keyword evidence="3 5" id="KW-1133">Transmembrane helix</keyword>
<dbReference type="PANTHER" id="PTHR12714:SF9">
    <property type="entry name" value="PROTEIN-S-ISOPRENYLCYSTEINE O-METHYLTRANSFERASE"/>
    <property type="match status" value="1"/>
</dbReference>
<accession>A0A124GG43</accession>
<evidence type="ECO:0000256" key="1">
    <source>
        <dbReference type="ARBA" id="ARBA00004127"/>
    </source>
</evidence>
<dbReference type="PANTHER" id="PTHR12714">
    <property type="entry name" value="PROTEIN-S ISOPRENYLCYSTEINE O-METHYLTRANSFERASE"/>
    <property type="match status" value="1"/>
</dbReference>
<evidence type="ECO:0000256" key="4">
    <source>
        <dbReference type="ARBA" id="ARBA00023136"/>
    </source>
</evidence>
<feature type="transmembrane region" description="Helical" evidence="5">
    <location>
        <begin position="98"/>
        <end position="119"/>
    </location>
</feature>
<keyword evidence="6" id="KW-0489">Methyltransferase</keyword>
<dbReference type="GO" id="GO:0032259">
    <property type="term" value="P:methylation"/>
    <property type="evidence" value="ECO:0007669"/>
    <property type="project" value="UniProtKB-KW"/>
</dbReference>